<keyword evidence="2" id="KW-1185">Reference proteome</keyword>
<dbReference type="Proteomes" id="UP001446205">
    <property type="component" value="Unassembled WGS sequence"/>
</dbReference>
<dbReference type="EMBL" id="JBBPCO010000002">
    <property type="protein sequence ID" value="MEK8088725.1"/>
    <property type="molecule type" value="Genomic_DNA"/>
</dbReference>
<accession>A0ABU9D7P2</accession>
<comment type="caution">
    <text evidence="1">The sequence shown here is derived from an EMBL/GenBank/DDBJ whole genome shotgun (WGS) entry which is preliminary data.</text>
</comment>
<protein>
    <recommendedName>
        <fullName evidence="3">CopG family transcriptional regulator</fullName>
    </recommendedName>
</protein>
<dbReference type="RefSeq" id="WP_341369791.1">
    <property type="nucleotide sequence ID" value="NZ_JBBPCO010000002.1"/>
</dbReference>
<gene>
    <name evidence="1" type="ORF">WOB96_02995</name>
</gene>
<organism evidence="1 2">
    <name type="scientific">Thermithiobacillus plumbiphilus</name>
    <dbReference type="NCBI Taxonomy" id="1729899"/>
    <lineage>
        <taxon>Bacteria</taxon>
        <taxon>Pseudomonadati</taxon>
        <taxon>Pseudomonadota</taxon>
        <taxon>Acidithiobacillia</taxon>
        <taxon>Acidithiobacillales</taxon>
        <taxon>Thermithiobacillaceae</taxon>
        <taxon>Thermithiobacillus</taxon>
    </lineage>
</organism>
<reference evidence="1 2" key="1">
    <citation type="submission" date="2024-04" db="EMBL/GenBank/DDBJ databases">
        <authorList>
            <person name="Abashina T."/>
            <person name="Shaikin A."/>
        </authorList>
    </citation>
    <scope>NUCLEOTIDE SEQUENCE [LARGE SCALE GENOMIC DNA]</scope>
    <source>
        <strain evidence="1 2">AAFK</strain>
    </source>
</reference>
<name>A0ABU9D7P2_9PROT</name>
<proteinExistence type="predicted"/>
<evidence type="ECO:0000313" key="1">
    <source>
        <dbReference type="EMBL" id="MEK8088725.1"/>
    </source>
</evidence>
<evidence type="ECO:0008006" key="3">
    <source>
        <dbReference type="Google" id="ProtNLM"/>
    </source>
</evidence>
<sequence>MKTTELINTRLRKDRAMTTISLRMPEDVIDDLKRVAPMLGFSGYQPLIRAYVGQGLRQDLARLESDPLHNLIDSLRRHGVSDAVIAEAVAEARTDDPAPVLPRLDAGCKTN</sequence>
<evidence type="ECO:0000313" key="2">
    <source>
        <dbReference type="Proteomes" id="UP001446205"/>
    </source>
</evidence>